<dbReference type="Pfam" id="PF00293">
    <property type="entry name" value="NUDIX"/>
    <property type="match status" value="1"/>
</dbReference>
<reference evidence="4 5" key="1">
    <citation type="submission" date="2023-07" db="EMBL/GenBank/DDBJ databases">
        <title>Genomic Encyclopedia of Type Strains, Phase IV (KMG-IV): sequencing the most valuable type-strain genomes for metagenomic binning, comparative biology and taxonomic classification.</title>
        <authorList>
            <person name="Goeker M."/>
        </authorList>
    </citation>
    <scope>NUCLEOTIDE SEQUENCE [LARGE SCALE GENOMIC DNA]</scope>
    <source>
        <strain evidence="4 5">DSM 12751</strain>
    </source>
</reference>
<protein>
    <submittedName>
        <fullName evidence="4">8-oxo-dGTP pyrophosphatase MutT (NUDIX family)</fullName>
    </submittedName>
</protein>
<comment type="cofactor">
    <cofactor evidence="1">
        <name>Mg(2+)</name>
        <dbReference type="ChEBI" id="CHEBI:18420"/>
    </cofactor>
</comment>
<dbReference type="PANTHER" id="PTHR43046:SF2">
    <property type="entry name" value="8-OXO-DGTP DIPHOSPHATASE-RELATED"/>
    <property type="match status" value="1"/>
</dbReference>
<dbReference type="InterPro" id="IPR015797">
    <property type="entry name" value="NUDIX_hydrolase-like_dom_sf"/>
</dbReference>
<dbReference type="PROSITE" id="PS51462">
    <property type="entry name" value="NUDIX"/>
    <property type="match status" value="1"/>
</dbReference>
<keyword evidence="2" id="KW-0378">Hydrolase</keyword>
<sequence length="152" mass="17095">MRIIVTGGAIIRDSLGRILLQQRSDYGDWGLPGGAMEPGESIEETMKREVLQETGLVVDEYALNTVYSGSRMEYVYPDGNKVVFVMFIFDVQANLEGKLAEDGQTLLFEDKARESIKLQFMDVQNIDLSTISSVQKLLIQDIKQNITTILRT</sequence>
<dbReference type="Proteomes" id="UP001235840">
    <property type="component" value="Unassembled WGS sequence"/>
</dbReference>
<organism evidence="4 5">
    <name type="scientific">Caldalkalibacillus horti</name>
    <dbReference type="NCBI Taxonomy" id="77523"/>
    <lineage>
        <taxon>Bacteria</taxon>
        <taxon>Bacillati</taxon>
        <taxon>Bacillota</taxon>
        <taxon>Bacilli</taxon>
        <taxon>Bacillales</taxon>
        <taxon>Bacillaceae</taxon>
        <taxon>Caldalkalibacillus</taxon>
    </lineage>
</organism>
<dbReference type="SUPFAM" id="SSF55811">
    <property type="entry name" value="Nudix"/>
    <property type="match status" value="1"/>
</dbReference>
<evidence type="ECO:0000313" key="4">
    <source>
        <dbReference type="EMBL" id="MDQ0165634.1"/>
    </source>
</evidence>
<feature type="domain" description="Nudix hydrolase" evidence="3">
    <location>
        <begin position="1"/>
        <end position="143"/>
    </location>
</feature>
<dbReference type="Gene3D" id="3.90.79.10">
    <property type="entry name" value="Nucleoside Triphosphate Pyrophosphohydrolase"/>
    <property type="match status" value="1"/>
</dbReference>
<keyword evidence="5" id="KW-1185">Reference proteome</keyword>
<proteinExistence type="predicted"/>
<evidence type="ECO:0000256" key="2">
    <source>
        <dbReference type="ARBA" id="ARBA00022801"/>
    </source>
</evidence>
<dbReference type="PRINTS" id="PR00502">
    <property type="entry name" value="NUDIXFAMILY"/>
</dbReference>
<accession>A0ABT9VXN1</accession>
<comment type="caution">
    <text evidence="4">The sequence shown here is derived from an EMBL/GenBank/DDBJ whole genome shotgun (WGS) entry which is preliminary data.</text>
</comment>
<dbReference type="EMBL" id="JAUSTY010000005">
    <property type="protein sequence ID" value="MDQ0165634.1"/>
    <property type="molecule type" value="Genomic_DNA"/>
</dbReference>
<evidence type="ECO:0000259" key="3">
    <source>
        <dbReference type="PROSITE" id="PS51462"/>
    </source>
</evidence>
<dbReference type="PANTHER" id="PTHR43046">
    <property type="entry name" value="GDP-MANNOSE MANNOSYL HYDROLASE"/>
    <property type="match status" value="1"/>
</dbReference>
<evidence type="ECO:0000313" key="5">
    <source>
        <dbReference type="Proteomes" id="UP001235840"/>
    </source>
</evidence>
<dbReference type="InterPro" id="IPR000086">
    <property type="entry name" value="NUDIX_hydrolase_dom"/>
</dbReference>
<dbReference type="RefSeq" id="WP_307392939.1">
    <property type="nucleotide sequence ID" value="NZ_BAAADK010000011.1"/>
</dbReference>
<gene>
    <name evidence="4" type="ORF">J2S11_001535</name>
</gene>
<name>A0ABT9VXN1_9BACI</name>
<dbReference type="InterPro" id="IPR020476">
    <property type="entry name" value="Nudix_hydrolase"/>
</dbReference>
<evidence type="ECO:0000256" key="1">
    <source>
        <dbReference type="ARBA" id="ARBA00001946"/>
    </source>
</evidence>